<protein>
    <submittedName>
        <fullName evidence="1">Uncharacterized protein</fullName>
    </submittedName>
</protein>
<gene>
    <name evidence="1" type="ORF">SCHPADRAFT_674780</name>
</gene>
<dbReference type="EMBL" id="KQ086175">
    <property type="protein sequence ID" value="KLO06888.1"/>
    <property type="molecule type" value="Genomic_DNA"/>
</dbReference>
<name>A0A0H2RBJ4_9AGAM</name>
<accession>A0A0H2RBJ4</accession>
<proteinExistence type="predicted"/>
<dbReference type="InParanoid" id="A0A0H2RBJ4"/>
<dbReference type="Proteomes" id="UP000053477">
    <property type="component" value="Unassembled WGS sequence"/>
</dbReference>
<dbReference type="AlphaFoldDB" id="A0A0H2RBJ4"/>
<keyword evidence="2" id="KW-1185">Reference proteome</keyword>
<evidence type="ECO:0000313" key="2">
    <source>
        <dbReference type="Proteomes" id="UP000053477"/>
    </source>
</evidence>
<evidence type="ECO:0000313" key="1">
    <source>
        <dbReference type="EMBL" id="KLO06888.1"/>
    </source>
</evidence>
<organism evidence="1 2">
    <name type="scientific">Schizopora paradoxa</name>
    <dbReference type="NCBI Taxonomy" id="27342"/>
    <lineage>
        <taxon>Eukaryota</taxon>
        <taxon>Fungi</taxon>
        <taxon>Dikarya</taxon>
        <taxon>Basidiomycota</taxon>
        <taxon>Agaricomycotina</taxon>
        <taxon>Agaricomycetes</taxon>
        <taxon>Hymenochaetales</taxon>
        <taxon>Schizoporaceae</taxon>
        <taxon>Schizopora</taxon>
    </lineage>
</organism>
<sequence>MDYAQLDEKPAVAGTIATSKGPHASNITVKVDRHSSDDMSGVVKAAYDLSLALEEDLMVALDGLTGASAFRNAIAGVVQALQYWRGGVVELFDAQIPEGDPIMNNPDAFYYSRFDKKLRRNPRGLVVRFAFGYEGSEKERLWKDFHYNCMSLRSCLALLHYEADEYLDHQKGHFTKPIVVLFFTVEEMAVGLREELLDDDEWTAKSLSDKDV</sequence>
<reference evidence="1 2" key="1">
    <citation type="submission" date="2015-04" db="EMBL/GenBank/DDBJ databases">
        <title>Complete genome sequence of Schizopora paradoxa KUC8140, a cosmopolitan wood degrader in East Asia.</title>
        <authorList>
            <consortium name="DOE Joint Genome Institute"/>
            <person name="Min B."/>
            <person name="Park H."/>
            <person name="Jang Y."/>
            <person name="Kim J.-J."/>
            <person name="Kim K.H."/>
            <person name="Pangilinan J."/>
            <person name="Lipzen A."/>
            <person name="Riley R."/>
            <person name="Grigoriev I.V."/>
            <person name="Spatafora J.W."/>
            <person name="Choi I.-G."/>
        </authorList>
    </citation>
    <scope>NUCLEOTIDE SEQUENCE [LARGE SCALE GENOMIC DNA]</scope>
    <source>
        <strain evidence="1 2">KUC8140</strain>
    </source>
</reference>